<evidence type="ECO:0000256" key="2">
    <source>
        <dbReference type="SAM" id="MobiDB-lite"/>
    </source>
</evidence>
<proteinExistence type="predicted"/>
<evidence type="ECO:0000313" key="6">
    <source>
        <dbReference type="Proteomes" id="UP000228758"/>
    </source>
</evidence>
<dbReference type="SUPFAM" id="SSF47203">
    <property type="entry name" value="Acyl-CoA dehydrogenase C-terminal domain-like"/>
    <property type="match status" value="1"/>
</dbReference>
<dbReference type="InterPro" id="IPR037069">
    <property type="entry name" value="AcylCoA_DH/ox_N_sf"/>
</dbReference>
<dbReference type="GO" id="GO:0050660">
    <property type="term" value="F:flavin adenine dinucleotide binding"/>
    <property type="evidence" value="ECO:0007669"/>
    <property type="project" value="InterPro"/>
</dbReference>
<feature type="region of interest" description="Disordered" evidence="2">
    <location>
        <begin position="1"/>
        <end position="20"/>
    </location>
</feature>
<dbReference type="Pfam" id="PF08028">
    <property type="entry name" value="Acyl-CoA_dh_2"/>
    <property type="match status" value="1"/>
</dbReference>
<dbReference type="PIRSF" id="PIRSF016578">
    <property type="entry name" value="HsaA"/>
    <property type="match status" value="1"/>
</dbReference>
<dbReference type="EMBL" id="PGFF01000001">
    <property type="protein sequence ID" value="PJJ71426.1"/>
    <property type="molecule type" value="Genomic_DNA"/>
</dbReference>
<protein>
    <submittedName>
        <fullName evidence="5">Alkylation response protein AidB-like acyl-CoA dehydrogenase</fullName>
    </submittedName>
</protein>
<name>A0A2M9CHM6_9MICO</name>
<dbReference type="RefSeq" id="WP_100363728.1">
    <property type="nucleotide sequence ID" value="NZ_PGFF01000001.1"/>
</dbReference>
<evidence type="ECO:0000313" key="5">
    <source>
        <dbReference type="EMBL" id="PJJ71426.1"/>
    </source>
</evidence>
<dbReference type="AlphaFoldDB" id="A0A2M9CHM6"/>
<dbReference type="InterPro" id="IPR013786">
    <property type="entry name" value="AcylCoA_DH/ox_N"/>
</dbReference>
<evidence type="ECO:0000259" key="3">
    <source>
        <dbReference type="Pfam" id="PF02771"/>
    </source>
</evidence>
<comment type="caution">
    <text evidence="5">The sequence shown here is derived from an EMBL/GenBank/DDBJ whole genome shotgun (WGS) entry which is preliminary data.</text>
</comment>
<feature type="domain" description="Acyl-CoA dehydrogenase C-terminal" evidence="4">
    <location>
        <begin position="255"/>
        <end position="389"/>
    </location>
</feature>
<feature type="domain" description="Acyl-CoA dehydrogenase/oxidase N-terminal" evidence="3">
    <location>
        <begin position="37"/>
        <end position="129"/>
    </location>
</feature>
<dbReference type="InterPro" id="IPR036250">
    <property type="entry name" value="AcylCo_DH-like_C"/>
</dbReference>
<sequence>MSTPLSAPPTDPAGPTTASASAAEYDRIADVFRPIIDRIAADAVEREELRLLPFEEVGWLKEAGFGALRVPVEYGGWGVSLADLVRLLIEIAAADSNVPQLLRGHIAFVETQRALPDTPQRREWFETIADRRILFGNAQAERSGTSATSTTLEQRDGRLVLNGRKYYSTGTLFADWIWSAARWDDAPVALAVPARADGVARIDDWDGFGQRLTGSGTTVFDDVEVDPRHVLPFDESAEHRPLAYTSGLYQLVLLASLAGIARAAEREAVAFVRPRTRTFGVAGESVPRADPLVQSVVGRVASARFAAESIVLEAARRLEEADLARRFDDSDAGRYEAALIAVFEAQQTVIDLVLRATTDLFEVGGASATSTSLRLDRLWRNARTIASHNPAIQRAAQIGAYHLDGTPPQAGPPRAPRA</sequence>
<evidence type="ECO:0000259" key="4">
    <source>
        <dbReference type="Pfam" id="PF08028"/>
    </source>
</evidence>
<keyword evidence="1" id="KW-0560">Oxidoreductase</keyword>
<dbReference type="InterPro" id="IPR046373">
    <property type="entry name" value="Acyl-CoA_Oxase/DH_mid-dom_sf"/>
</dbReference>
<evidence type="ECO:0000256" key="1">
    <source>
        <dbReference type="ARBA" id="ARBA00023002"/>
    </source>
</evidence>
<dbReference type="SUPFAM" id="SSF56645">
    <property type="entry name" value="Acyl-CoA dehydrogenase NM domain-like"/>
    <property type="match status" value="1"/>
</dbReference>
<dbReference type="InterPro" id="IPR013107">
    <property type="entry name" value="Acyl-CoA_DH_C"/>
</dbReference>
<keyword evidence="6" id="KW-1185">Reference proteome</keyword>
<dbReference type="Proteomes" id="UP000228758">
    <property type="component" value="Unassembled WGS sequence"/>
</dbReference>
<accession>A0A2M9CHM6</accession>
<dbReference type="GO" id="GO:0006552">
    <property type="term" value="P:L-leucine catabolic process"/>
    <property type="evidence" value="ECO:0007669"/>
    <property type="project" value="TreeGrafter"/>
</dbReference>
<gene>
    <name evidence="5" type="ORF">CLV46_0972</name>
</gene>
<dbReference type="OrthoDB" id="571684at2"/>
<dbReference type="InterPro" id="IPR009100">
    <property type="entry name" value="AcylCoA_DH/oxidase_NM_dom_sf"/>
</dbReference>
<dbReference type="Gene3D" id="2.40.110.10">
    <property type="entry name" value="Butyryl-CoA Dehydrogenase, subunit A, domain 2"/>
    <property type="match status" value="1"/>
</dbReference>
<organism evidence="5 6">
    <name type="scientific">Diaminobutyricimonas aerilata</name>
    <dbReference type="NCBI Taxonomy" id="1162967"/>
    <lineage>
        <taxon>Bacteria</taxon>
        <taxon>Bacillati</taxon>
        <taxon>Actinomycetota</taxon>
        <taxon>Actinomycetes</taxon>
        <taxon>Micrococcales</taxon>
        <taxon>Microbacteriaceae</taxon>
        <taxon>Diaminobutyricimonas</taxon>
    </lineage>
</organism>
<dbReference type="Gene3D" id="1.10.540.10">
    <property type="entry name" value="Acyl-CoA dehydrogenase/oxidase, N-terminal domain"/>
    <property type="match status" value="1"/>
</dbReference>
<dbReference type="Pfam" id="PF02771">
    <property type="entry name" value="Acyl-CoA_dh_N"/>
    <property type="match status" value="1"/>
</dbReference>
<dbReference type="PANTHER" id="PTHR43884:SF12">
    <property type="entry name" value="ISOVALERYL-COA DEHYDROGENASE, MITOCHONDRIAL-RELATED"/>
    <property type="match status" value="1"/>
</dbReference>
<dbReference type="GO" id="GO:0008470">
    <property type="term" value="F:3-methylbutanoyl-CoA dehydrogenase activity"/>
    <property type="evidence" value="ECO:0007669"/>
    <property type="project" value="TreeGrafter"/>
</dbReference>
<dbReference type="PANTHER" id="PTHR43884">
    <property type="entry name" value="ACYL-COA DEHYDROGENASE"/>
    <property type="match status" value="1"/>
</dbReference>
<dbReference type="Gene3D" id="1.20.140.10">
    <property type="entry name" value="Butyryl-CoA Dehydrogenase, subunit A, domain 3"/>
    <property type="match status" value="1"/>
</dbReference>
<feature type="compositionally biased region" description="Pro residues" evidence="2">
    <location>
        <begin position="1"/>
        <end position="12"/>
    </location>
</feature>
<reference evidence="5 6" key="1">
    <citation type="submission" date="2017-11" db="EMBL/GenBank/DDBJ databases">
        <title>Genomic Encyclopedia of Archaeal and Bacterial Type Strains, Phase II (KMG-II): From Individual Species to Whole Genera.</title>
        <authorList>
            <person name="Goeker M."/>
        </authorList>
    </citation>
    <scope>NUCLEOTIDE SEQUENCE [LARGE SCALE GENOMIC DNA]</scope>
    <source>
        <strain evidence="5 6">DSM 27393</strain>
    </source>
</reference>